<proteinExistence type="predicted"/>
<dbReference type="InterPro" id="IPR036271">
    <property type="entry name" value="Tet_transcr_reg_TetR-rel_C_sf"/>
</dbReference>
<organism evidence="6 7">
    <name type="scientific">Mycobacterium novum</name>
    <dbReference type="NCBI Taxonomy" id="2492438"/>
    <lineage>
        <taxon>Bacteria</taxon>
        <taxon>Bacillati</taxon>
        <taxon>Actinomycetota</taxon>
        <taxon>Actinomycetes</taxon>
        <taxon>Mycobacteriales</taxon>
        <taxon>Mycobacteriaceae</taxon>
        <taxon>Mycobacterium</taxon>
    </lineage>
</organism>
<dbReference type="InterPro" id="IPR050109">
    <property type="entry name" value="HTH-type_TetR-like_transc_reg"/>
</dbReference>
<dbReference type="Pfam" id="PF00440">
    <property type="entry name" value="TetR_N"/>
    <property type="match status" value="1"/>
</dbReference>
<keyword evidence="2 4" id="KW-0238">DNA-binding</keyword>
<gene>
    <name evidence="6" type="ORF">MNVM_31240</name>
</gene>
<evidence type="ECO:0000313" key="7">
    <source>
        <dbReference type="Proteomes" id="UP000466997"/>
    </source>
</evidence>
<evidence type="ECO:0000256" key="3">
    <source>
        <dbReference type="ARBA" id="ARBA00023163"/>
    </source>
</evidence>
<feature type="domain" description="HTH tetR-type" evidence="5">
    <location>
        <begin position="28"/>
        <end position="88"/>
    </location>
</feature>
<accession>A0A7I7JQK3</accession>
<name>A0A7I7JQK3_9MYCO</name>
<keyword evidence="3" id="KW-0804">Transcription</keyword>
<dbReference type="Proteomes" id="UP000466997">
    <property type="component" value="Chromosome"/>
</dbReference>
<reference evidence="6 7" key="1">
    <citation type="journal article" date="2019" name="Emerg. Microbes Infect.">
        <title>Comprehensive subspecies identification of 175 nontuberculous mycobacteria species based on 7547 genomic profiles.</title>
        <authorList>
            <person name="Matsumoto Y."/>
            <person name="Kinjo T."/>
            <person name="Motooka D."/>
            <person name="Nabeya D."/>
            <person name="Jung N."/>
            <person name="Uechi K."/>
            <person name="Horii T."/>
            <person name="Iida T."/>
            <person name="Fujita J."/>
            <person name="Nakamura S."/>
        </authorList>
    </citation>
    <scope>NUCLEOTIDE SEQUENCE [LARGE SCALE GENOMIC DNA]</scope>
    <source>
        <strain evidence="6 7">JCM 6391</strain>
    </source>
</reference>
<dbReference type="RefSeq" id="WP_013829870.1">
    <property type="nucleotide sequence ID" value="NZ_AP022562.1"/>
</dbReference>
<dbReference type="InterPro" id="IPR004111">
    <property type="entry name" value="Repressor_TetR_C"/>
</dbReference>
<dbReference type="EMBL" id="AP022562">
    <property type="protein sequence ID" value="BBX14043.1"/>
    <property type="molecule type" value="Genomic_DNA"/>
</dbReference>
<dbReference type="SUPFAM" id="SSF48498">
    <property type="entry name" value="Tetracyclin repressor-like, C-terminal domain"/>
    <property type="match status" value="1"/>
</dbReference>
<dbReference type="PROSITE" id="PS50977">
    <property type="entry name" value="HTH_TETR_2"/>
    <property type="match status" value="1"/>
</dbReference>
<sequence length="247" mass="27664">MDADDSAAQRPGDAAGADIVDGIRPLSQLSRDAILETAIEFIDRQGLSKLTMRRLGTACGVEAMALYRYVHSRGDLLTGVVDHIVDRLYADQLAARRQEDGWQDYLMRLAHGVRQIALDHPEVFPLVATQAPEAPWVRPPLRSLRWMESFLDTLISYGFDDGAAVDAYRSYTTFLIGHLLLEVSARGAELHPDEALLDEGERPARDLTSYPNLQRLQPMLSEDHSGIEFEEALEAMLDRLELLHSRV</sequence>
<keyword evidence="1" id="KW-0805">Transcription regulation</keyword>
<dbReference type="SUPFAM" id="SSF46689">
    <property type="entry name" value="Homeodomain-like"/>
    <property type="match status" value="1"/>
</dbReference>
<dbReference type="AlphaFoldDB" id="A0A7I7JQK3"/>
<dbReference type="GO" id="GO:0000976">
    <property type="term" value="F:transcription cis-regulatory region binding"/>
    <property type="evidence" value="ECO:0007669"/>
    <property type="project" value="TreeGrafter"/>
</dbReference>
<dbReference type="PANTHER" id="PTHR30055:SF151">
    <property type="entry name" value="TRANSCRIPTIONAL REGULATORY PROTEIN"/>
    <property type="match status" value="1"/>
</dbReference>
<protein>
    <submittedName>
        <fullName evidence="6">Putative transcriptional regulator, TetR family protein</fullName>
    </submittedName>
</protein>
<dbReference type="PANTHER" id="PTHR30055">
    <property type="entry name" value="HTH-TYPE TRANSCRIPTIONAL REGULATOR RUTR"/>
    <property type="match status" value="1"/>
</dbReference>
<evidence type="ECO:0000313" key="6">
    <source>
        <dbReference type="EMBL" id="BBX14043.1"/>
    </source>
</evidence>
<dbReference type="GO" id="GO:0003700">
    <property type="term" value="F:DNA-binding transcription factor activity"/>
    <property type="evidence" value="ECO:0007669"/>
    <property type="project" value="TreeGrafter"/>
</dbReference>
<evidence type="ECO:0000256" key="2">
    <source>
        <dbReference type="ARBA" id="ARBA00023125"/>
    </source>
</evidence>
<dbReference type="KEGG" id="mnm:MNVM_31240"/>
<dbReference type="Gene3D" id="1.10.10.60">
    <property type="entry name" value="Homeodomain-like"/>
    <property type="match status" value="1"/>
</dbReference>
<feature type="DNA-binding region" description="H-T-H motif" evidence="4">
    <location>
        <begin position="51"/>
        <end position="70"/>
    </location>
</feature>
<evidence type="ECO:0000256" key="4">
    <source>
        <dbReference type="PROSITE-ProRule" id="PRU00335"/>
    </source>
</evidence>
<dbReference type="GO" id="GO:0045892">
    <property type="term" value="P:negative regulation of DNA-templated transcription"/>
    <property type="evidence" value="ECO:0007669"/>
    <property type="project" value="InterPro"/>
</dbReference>
<evidence type="ECO:0000256" key="1">
    <source>
        <dbReference type="ARBA" id="ARBA00023015"/>
    </source>
</evidence>
<dbReference type="Pfam" id="PF02909">
    <property type="entry name" value="TetR_C_1"/>
    <property type="match status" value="1"/>
</dbReference>
<dbReference type="InterPro" id="IPR009057">
    <property type="entry name" value="Homeodomain-like_sf"/>
</dbReference>
<keyword evidence="7" id="KW-1185">Reference proteome</keyword>
<dbReference type="InterPro" id="IPR001647">
    <property type="entry name" value="HTH_TetR"/>
</dbReference>
<evidence type="ECO:0000259" key="5">
    <source>
        <dbReference type="PROSITE" id="PS50977"/>
    </source>
</evidence>
<dbReference type="Gene3D" id="1.10.357.10">
    <property type="entry name" value="Tetracycline Repressor, domain 2"/>
    <property type="match status" value="1"/>
</dbReference>